<reference evidence="1 2" key="1">
    <citation type="journal article" date="2019" name="G3 (Bethesda)">
        <title>Sequencing of a Wild Apple (Malus baccata) Genome Unravels the Differences Between Cultivated and Wild Apple Species Regarding Disease Resistance and Cold Tolerance.</title>
        <authorList>
            <person name="Chen X."/>
        </authorList>
    </citation>
    <scope>NUCLEOTIDE SEQUENCE [LARGE SCALE GENOMIC DNA]</scope>
    <source>
        <strain evidence="2">cv. Shandingzi</strain>
        <tissue evidence="1">Leaves</tissue>
    </source>
</reference>
<gene>
    <name evidence="1" type="ORF">C1H46_030887</name>
</gene>
<name>A0A540LAV4_MALBA</name>
<evidence type="ECO:0000313" key="1">
    <source>
        <dbReference type="EMBL" id="TQD83580.1"/>
    </source>
</evidence>
<keyword evidence="2" id="KW-1185">Reference proteome</keyword>
<dbReference type="AlphaFoldDB" id="A0A540LAV4"/>
<accession>A0A540LAV4</accession>
<sequence>MSLPTSEPSPLQGSSILGWFGKVSWLFPFLSACLHGGNAPLDRFGAIHPCTFRSNRPAAWAFKSDDAAGLSVVLVHDLLTEMS</sequence>
<dbReference type="EMBL" id="VIEB01000673">
    <property type="protein sequence ID" value="TQD83580.1"/>
    <property type="molecule type" value="Genomic_DNA"/>
</dbReference>
<proteinExistence type="predicted"/>
<dbReference type="Proteomes" id="UP000315295">
    <property type="component" value="Unassembled WGS sequence"/>
</dbReference>
<organism evidence="1 2">
    <name type="scientific">Malus baccata</name>
    <name type="common">Siberian crab apple</name>
    <name type="synonym">Pyrus baccata</name>
    <dbReference type="NCBI Taxonomy" id="106549"/>
    <lineage>
        <taxon>Eukaryota</taxon>
        <taxon>Viridiplantae</taxon>
        <taxon>Streptophyta</taxon>
        <taxon>Embryophyta</taxon>
        <taxon>Tracheophyta</taxon>
        <taxon>Spermatophyta</taxon>
        <taxon>Magnoliopsida</taxon>
        <taxon>eudicotyledons</taxon>
        <taxon>Gunneridae</taxon>
        <taxon>Pentapetalae</taxon>
        <taxon>rosids</taxon>
        <taxon>fabids</taxon>
        <taxon>Rosales</taxon>
        <taxon>Rosaceae</taxon>
        <taxon>Amygdaloideae</taxon>
        <taxon>Maleae</taxon>
        <taxon>Malus</taxon>
    </lineage>
</organism>
<comment type="caution">
    <text evidence="1">The sequence shown here is derived from an EMBL/GenBank/DDBJ whole genome shotgun (WGS) entry which is preliminary data.</text>
</comment>
<evidence type="ECO:0000313" key="2">
    <source>
        <dbReference type="Proteomes" id="UP000315295"/>
    </source>
</evidence>
<protein>
    <submittedName>
        <fullName evidence="1">Uncharacterized protein</fullName>
    </submittedName>
</protein>